<dbReference type="RefSeq" id="WP_285929703.1">
    <property type="nucleotide sequence ID" value="NZ_JASTZU010000001.1"/>
</dbReference>
<feature type="domain" description="Gram-positive cocci surface proteins LPxTG" evidence="8">
    <location>
        <begin position="176"/>
        <end position="210"/>
    </location>
</feature>
<feature type="chain" id="PRO_5045172577" evidence="7">
    <location>
        <begin position="21"/>
        <end position="210"/>
    </location>
</feature>
<dbReference type="PROSITE" id="PS50847">
    <property type="entry name" value="GRAM_POS_ANCHORING"/>
    <property type="match status" value="1"/>
</dbReference>
<name>A0ABT7L1D2_9BACI</name>
<gene>
    <name evidence="9" type="ORF">QQS35_00430</name>
</gene>
<evidence type="ECO:0000256" key="6">
    <source>
        <dbReference type="SAM" id="Phobius"/>
    </source>
</evidence>
<comment type="subcellular location">
    <subcellularLocation>
        <location evidence="1">Secreted</location>
        <location evidence="1">Cell wall</location>
        <topology evidence="1">Peptidoglycan-anchor</topology>
    </subcellularLocation>
</comment>
<keyword evidence="4 7" id="KW-0732">Signal</keyword>
<keyword evidence="6" id="KW-0812">Transmembrane</keyword>
<keyword evidence="2" id="KW-0134">Cell wall</keyword>
<dbReference type="Pfam" id="PF00746">
    <property type="entry name" value="Gram_pos_anchor"/>
    <property type="match status" value="1"/>
</dbReference>
<accession>A0ABT7L1D2</accession>
<keyword evidence="5" id="KW-0572">Peptidoglycan-anchor</keyword>
<dbReference type="InterPro" id="IPR019931">
    <property type="entry name" value="LPXTG_anchor"/>
</dbReference>
<dbReference type="Proteomes" id="UP001235343">
    <property type="component" value="Unassembled WGS sequence"/>
</dbReference>
<keyword evidence="6" id="KW-0472">Membrane</keyword>
<evidence type="ECO:0000256" key="3">
    <source>
        <dbReference type="ARBA" id="ARBA00022525"/>
    </source>
</evidence>
<evidence type="ECO:0000313" key="10">
    <source>
        <dbReference type="Proteomes" id="UP001235343"/>
    </source>
</evidence>
<evidence type="ECO:0000313" key="9">
    <source>
        <dbReference type="EMBL" id="MDL4838940.1"/>
    </source>
</evidence>
<keyword evidence="10" id="KW-1185">Reference proteome</keyword>
<reference evidence="9 10" key="1">
    <citation type="submission" date="2023-06" db="EMBL/GenBank/DDBJ databases">
        <title>Aquibacillus rhizosphaerae LR5S19.</title>
        <authorList>
            <person name="Sun J.-Q."/>
        </authorList>
    </citation>
    <scope>NUCLEOTIDE SEQUENCE [LARGE SCALE GENOMIC DNA]</scope>
    <source>
        <strain evidence="9 10">LR5S19</strain>
    </source>
</reference>
<keyword evidence="3" id="KW-0964">Secreted</keyword>
<evidence type="ECO:0000256" key="1">
    <source>
        <dbReference type="ARBA" id="ARBA00004168"/>
    </source>
</evidence>
<evidence type="ECO:0000259" key="8">
    <source>
        <dbReference type="PROSITE" id="PS50847"/>
    </source>
</evidence>
<dbReference type="NCBIfam" id="TIGR01167">
    <property type="entry name" value="LPXTG_anchor"/>
    <property type="match status" value="1"/>
</dbReference>
<organism evidence="9 10">
    <name type="scientific">Aquibacillus rhizosphaerae</name>
    <dbReference type="NCBI Taxonomy" id="3051431"/>
    <lineage>
        <taxon>Bacteria</taxon>
        <taxon>Bacillati</taxon>
        <taxon>Bacillota</taxon>
        <taxon>Bacilli</taxon>
        <taxon>Bacillales</taxon>
        <taxon>Bacillaceae</taxon>
        <taxon>Aquibacillus</taxon>
    </lineage>
</organism>
<evidence type="ECO:0000256" key="5">
    <source>
        <dbReference type="ARBA" id="ARBA00023088"/>
    </source>
</evidence>
<feature type="signal peptide" evidence="7">
    <location>
        <begin position="1"/>
        <end position="20"/>
    </location>
</feature>
<feature type="transmembrane region" description="Helical" evidence="6">
    <location>
        <begin position="183"/>
        <end position="203"/>
    </location>
</feature>
<comment type="caution">
    <text evidence="9">The sequence shown here is derived from an EMBL/GenBank/DDBJ whole genome shotgun (WGS) entry which is preliminary data.</text>
</comment>
<evidence type="ECO:0000256" key="2">
    <source>
        <dbReference type="ARBA" id="ARBA00022512"/>
    </source>
</evidence>
<evidence type="ECO:0000256" key="7">
    <source>
        <dbReference type="SAM" id="SignalP"/>
    </source>
</evidence>
<protein>
    <submittedName>
        <fullName evidence="9">LPXTG cell wall anchor domain-containing protein</fullName>
    </submittedName>
</protein>
<evidence type="ECO:0000256" key="4">
    <source>
        <dbReference type="ARBA" id="ARBA00022729"/>
    </source>
</evidence>
<sequence>MRKIIASLITFTLLSISSGAVISFASTNPIDIGTFPDKVLFDAENMKPGDGIKRVLTIQNRGTSDFTYNAIVDFTDGSKILFNAFLLEVRDSKGLLFDGKLSEFTGFDKRALEVNHEEELEFVVKFPEELGNEYQGLAFQVEIKFVAEEIVVDSEEVTTPQTPIDPTDTLGDGDILPSTATNMYSFLLIGLLIVITGTGLYLFNRRKTNE</sequence>
<keyword evidence="6" id="KW-1133">Transmembrane helix</keyword>
<proteinExistence type="predicted"/>
<dbReference type="EMBL" id="JASTZU010000001">
    <property type="protein sequence ID" value="MDL4838940.1"/>
    <property type="molecule type" value="Genomic_DNA"/>
</dbReference>